<dbReference type="Proteomes" id="UP001166291">
    <property type="component" value="Unassembled WGS sequence"/>
</dbReference>
<accession>A0ABS6VM95</accession>
<reference evidence="3" key="1">
    <citation type="submission" date="2021-07" db="EMBL/GenBank/DDBJ databases">
        <title>Zhongshania sp. CAU 1632 isolated from seawater.</title>
        <authorList>
            <person name="Kim W."/>
        </authorList>
    </citation>
    <scope>NUCLEOTIDE SEQUENCE</scope>
    <source>
        <strain evidence="3">CAU 1632</strain>
    </source>
</reference>
<evidence type="ECO:0000313" key="4">
    <source>
        <dbReference type="Proteomes" id="UP001166291"/>
    </source>
</evidence>
<gene>
    <name evidence="3" type="ORF">KXJ70_01505</name>
</gene>
<feature type="domain" description="Putative Flp pilus-assembly TadG-like N-terminal" evidence="2">
    <location>
        <begin position="7"/>
        <end position="52"/>
    </location>
</feature>
<name>A0ABS6VM95_9GAMM</name>
<sequence length="528" mass="57897">MVRKNRGSVLPYVVAVLVIVAFAAQYVFNAFKVTNEATRMQNAADAAAYSVATVFAQSNNFVALSNRSLVANQVTMAQVVTMVSWTRMTSTMASTVNDIGQYIPYVSAVTNYINQIAQNAKGVVESIAPAITRTVAAYIRSISNIQKIAVPLVSVIAQDIMSEVVESNDGDIDYSFAAVSLLNDTAVHLSALYGQNDCRGEANKVRDGGRANKETVSRCRQFRNVTMASRDEFSSNRTYRFTFPGMPEKIILPGTPAVAVSGVPLYSTLTIERSGSTVMGGDTPDVQNSTPFTTWSAIDAISIHAETRYLDWKGSVKSTGHKERVKLGVGHAYVGNECSKCHHVIHEGKSYWNKNPRGSACTDPDIERGYGGGSKSQNSGAFKLMDVTALNCYELSNEFDSDVSQGTEQGVGLTPFFNLKKEGYVNETDHVFIYLRKERGKLKTYRKILATSDNLSLEREKGAQNDALHGASAAAIYFKRSNDKWIRAESKRSDGRVEYGNAYNPFWEARLDKIDIGESVSLNALQEL</sequence>
<feature type="transmembrane region" description="Helical" evidence="1">
    <location>
        <begin position="9"/>
        <end position="28"/>
    </location>
</feature>
<dbReference type="RefSeq" id="WP_219041693.1">
    <property type="nucleotide sequence ID" value="NZ_JAHWDQ010000001.1"/>
</dbReference>
<protein>
    <recommendedName>
        <fullName evidence="2">Putative Flp pilus-assembly TadG-like N-terminal domain-containing protein</fullName>
    </recommendedName>
</protein>
<comment type="caution">
    <text evidence="3">The sequence shown here is derived from an EMBL/GenBank/DDBJ whole genome shotgun (WGS) entry which is preliminary data.</text>
</comment>
<keyword evidence="1" id="KW-0472">Membrane</keyword>
<evidence type="ECO:0000256" key="1">
    <source>
        <dbReference type="SAM" id="Phobius"/>
    </source>
</evidence>
<dbReference type="Pfam" id="PF13400">
    <property type="entry name" value="Tad"/>
    <property type="match status" value="1"/>
</dbReference>
<keyword evidence="1" id="KW-1133">Transmembrane helix</keyword>
<evidence type="ECO:0000259" key="2">
    <source>
        <dbReference type="Pfam" id="PF13400"/>
    </source>
</evidence>
<proteinExistence type="predicted"/>
<dbReference type="EMBL" id="JAHWDQ010000001">
    <property type="protein sequence ID" value="MBW2939435.1"/>
    <property type="molecule type" value="Genomic_DNA"/>
</dbReference>
<evidence type="ECO:0000313" key="3">
    <source>
        <dbReference type="EMBL" id="MBW2939435.1"/>
    </source>
</evidence>
<keyword evidence="4" id="KW-1185">Reference proteome</keyword>
<dbReference type="InterPro" id="IPR028087">
    <property type="entry name" value="Tad_N"/>
</dbReference>
<organism evidence="3 4">
    <name type="scientific">Zhongshania aquimaris</name>
    <dbReference type="NCBI Taxonomy" id="2857107"/>
    <lineage>
        <taxon>Bacteria</taxon>
        <taxon>Pseudomonadati</taxon>
        <taxon>Pseudomonadota</taxon>
        <taxon>Gammaproteobacteria</taxon>
        <taxon>Cellvibrionales</taxon>
        <taxon>Spongiibacteraceae</taxon>
        <taxon>Zhongshania</taxon>
    </lineage>
</organism>
<keyword evidence="1" id="KW-0812">Transmembrane</keyword>